<feature type="region of interest" description="Disordered" evidence="4">
    <location>
        <begin position="2817"/>
        <end position="2836"/>
    </location>
</feature>
<dbReference type="InterPro" id="IPR018247">
    <property type="entry name" value="EF_Hand_1_Ca_BS"/>
</dbReference>
<feature type="domain" description="Calx-beta" evidence="5">
    <location>
        <begin position="2151"/>
        <end position="2241"/>
    </location>
</feature>
<dbReference type="Gene3D" id="2.60.40.2030">
    <property type="match status" value="3"/>
</dbReference>
<dbReference type="InterPro" id="IPR045474">
    <property type="entry name" value="GEVED"/>
</dbReference>
<sequence>MIQRRLKIEQLERRLLLASDFGDAPEPYDTLLADGGAEHEAVGPTLGLTRDSEPEGTPSPVADGDGSDEDGVTFGTIQVGALDATVTVNVQGGAGKLDAWIDFNGDGSWGSPRERVFASHDVVVGDNLLTFDVPSDAIAGTTYARFRLSTAGGLGVTGPANDGEVEDYAVFVTSPTTANREFSPLQPISTSADGATDVFAADLDSDGDLDVLSASSADDKIAWYENDGNQNFTEHTISTSANVAFSVFAADLDGDGDLDVLSASFYGTIAWYENDGNQNFTEHTISTSARTPRDVFAADVDGDGDLDVLSASSGDDKIAWYENDGSQNFTEQTINTSADGAHSVFAADLDGDGDLDVLSASFGDDKIVWYENNGSQNFTEHTISTSADGARSVFAADVDGDGDLDVLSASFSDDKIAWYENNGSQNFTEHTISTSADGAHSVFAADLNGDGDLDVLSASVSDDTIAWYKNDGNQTFTKHTISTSAGTAQSVFVADVDGDGDLDVLSASAFDDTIAWFENNGPADYGDAPSPYPTTFFEFGARHAAVGPTLGATRDAEADGTPSSTADGDGADEDGITVSSMRVGQLGATVDVEVQNAPDGAYLYGWIDFNGDGKWLHAAEWIVLGAPVTSGSNQLTFDVPNDAAVGTTYARFRLSTDTRLSPVGPANDGEVEDYEVEILPQTIASGRYFDPVPVVAGHSEIDFLLTVDFDQDGDNDLISGTNEGIYWYEHTNGLNFESHQITPFVSLHVSVVDLDRDGDLDILSSTYPGLSGEPDEAPRSSWFENRGQLSFVEHSVWSIVGSSPRLDPVDFDQDGDFDLVQSTGIDPSHYIVFENDGNQNFSSDTRYYPGISTTPLQLVHADFDGDGDLDIAQINDAGEGIELSLQANSAISISPSGLAVSEENEAGSVTLFREGNLTEPTTARIELGGTAIYGEDYTLAGITNSGNGHVLVDFPSNVDSITIDFVVVDDTLLENVTELVHLEVVPTDSAPAEDSTLVVSITDNDVGDFGDAPLPYPTSKFEYGAGHRSQGPQLGAVRSNELDGQASTNAATDIGDDGITFSTIQVGQLDATATVNVQNAPAGAKLEAWIDWNNDGSWGGAGEQIAASWSVVEGDNMLEFDVPADSLSGRKYARFRLSTEGGLAPGGIANDGEVEDYALTTLPPEATPAEALIESPITTLTGSHNLLEFGDLDGDGDLDVISGYVNGTSGRIAWYENNGQKSFSNTTVISTLRGPSSLKTADIDGDGNLDLVASFYNSDVVAWYENDGIGNFQEQILSSNLDGASSVDVVDFDSDGDMDVIASAFWGDTIEWYENNGEQIFTKKTVTATVDGPVSTVAVDVDSDGDLDLLTSLGQYGVSNAPDDQILWFENDGHEDFTLRLIDDTVVSAGQTTVADIDRDGDIDFLFAESASDSIFWYENDGQEIFTKQLITSTAGGADSARLGDIDGDGDFDVFAAKKDTGALGYYKNDGSQNFTDISFPPGLSAREVRVADVDSDGDLDLLTGHSANRGVRWFENYLFTLGLQSNISELSEDSTDSATITFTRAGILTEEAVIAFEFDGNAEYGVDYEVLGATVFSGKEGTITFPENEASISLQITSIADDFLELAKNLQITIPEQENKNYLLGDQTTVSLNLVQENTDVVADYGDAPFPYPTDVPTGHTPFGPTLGTLRDSETTGMPSVNADGDGADDDGVAFSELHVGQTGATAIVEVQNAPEGARLDAWIDFNGDGSWQGAGERIAGSLEVVNGQNVVQFSVPSNAMSGETYARFRLSTSGGLGIVDLATDGEIEDYLVTINTPLTVVGLSPSPNLIPSSNGTAEFIIPADVDRDGDIDIVSRVNGPVVWFENLGAGQFVEHLAFNYSADTVRVVDLDKDGDFDFVTDVGWFENDGEQNFTRQNNQSSYPSVHTLDVADIDNDGDWDVLAVTTSRSSIRWYENDGHQNFSLRLSLSSTFDTDEVYKVQARDMDRDGDLDFIAGSNGFFGKVSLYENNGLHDFTERTIDNSRDHTAFEVIDYDRDGDFDVITISENSDKIYLLENDGAGDFVKHLITTEIDGPTSLFVSDIDGDADLDLLVASKDGSGVSILQYANSHEFLLVPVIMPDENNERDFVDAIAADIDQDGDLDLLAAPRFEDELLWYESIPDGVLASVTQTSITEDSGGVAKFIFTRTVNLKEQVDFQFQVGGTAEYGVDYEVSGATSYSGSSGIVTFAAAVATAEIMIIPISDDDFEDHETVTLELANIAGLIPFSQDLSAVQPTIIILRDEPVDYGDAPRSYSTDDLQAAAHAPIGPTLGLTRDAELNGQPSVASDGDGADEDGVTFSPIRVGQVDASVTVNVQNAPTGARLDAWFDFDGDGTFNGAHELIAARLDVIEGDNLVRFSVPTSINSGSTYARFRLSTEGGHSPTGFAADGEVEDYQVVLLPPASSGGAFSNQGQVGNSPIVGQILEAADLDKDGDLDLVTAGFELQLQWHENVGNGDYVTHDITPEAFSPSEMELIDFDRDGDLDVLAVGISYVWFENDGSQTFTSHMIAEVTRGASNLMAVDIDNDGDLDVLSTEEYSFGFNSLPARALWHENLGDGNFQTRQIATLDDYPFAEEHLAVGDLDNDGDPDLVVGPTDDFGRGLDWYENDGQGNFARHEITPTFPGTDRVWLPSRVNSTQLVDQNRDGNLDLVYTTSFGFPGWISGDGEGGFVHSGSIPSNSPFESSLIPLDVDGDSDLDWFYALPSSGSFSWYSNDGAATPRLNLEHELKTDAFYYDSLVLADFDIDGDIDALTVRAADKVVVWHENIAPDAGDFDSNETIDGFDFLAWQRGHGTSDNATREQGDADADGDVEADDLNDWRGTYGYEAPQPSADFNSYNGVDGHDFLTWQRGTTISFGAGRTAGDANLDRAVDGQDLAIWISSYGAQESLVDSSFALASATSANATLTENEPASAINLSPSKASLIDVALAFEWTDKKASRQESQILDLGHVIEPHSYPVSLEQAGANPTLASAEDSEIINPESPSDSEEEPWLSDQLLEEIFG</sequence>
<dbReference type="InterPro" id="IPR013517">
    <property type="entry name" value="FG-GAP"/>
</dbReference>
<evidence type="ECO:0000256" key="3">
    <source>
        <dbReference type="ARBA" id="ARBA00022837"/>
    </source>
</evidence>
<feature type="domain" description="Calx-beta" evidence="5">
    <location>
        <begin position="890"/>
        <end position="979"/>
    </location>
</feature>
<organism evidence="7 8">
    <name type="scientific">Adhaeretor mobilis</name>
    <dbReference type="NCBI Taxonomy" id="1930276"/>
    <lineage>
        <taxon>Bacteria</taxon>
        <taxon>Pseudomonadati</taxon>
        <taxon>Planctomycetota</taxon>
        <taxon>Planctomycetia</taxon>
        <taxon>Pirellulales</taxon>
        <taxon>Lacipirellulaceae</taxon>
        <taxon>Adhaeretor</taxon>
    </lineage>
</organism>
<dbReference type="PANTHER" id="PTHR44103:SF1">
    <property type="entry name" value="PROPROTEIN CONVERTASE P"/>
    <property type="match status" value="1"/>
</dbReference>
<dbReference type="OrthoDB" id="227135at2"/>
<keyword evidence="1" id="KW-0732">Signal</keyword>
<dbReference type="GO" id="GO:0007154">
    <property type="term" value="P:cell communication"/>
    <property type="evidence" value="ECO:0007669"/>
    <property type="project" value="InterPro"/>
</dbReference>
<evidence type="ECO:0000256" key="2">
    <source>
        <dbReference type="ARBA" id="ARBA00022737"/>
    </source>
</evidence>
<evidence type="ECO:0000313" key="7">
    <source>
        <dbReference type="EMBL" id="QDT00720.1"/>
    </source>
</evidence>
<dbReference type="KEGG" id="amob:HG15A2_40600"/>
<dbReference type="Pfam" id="PF20009">
    <property type="entry name" value="GEVED"/>
    <property type="match status" value="5"/>
</dbReference>
<feature type="domain" description="Calx-beta" evidence="5">
    <location>
        <begin position="1536"/>
        <end position="1631"/>
    </location>
</feature>
<dbReference type="Pfam" id="PF13517">
    <property type="entry name" value="FG-GAP_3"/>
    <property type="match status" value="12"/>
</dbReference>
<evidence type="ECO:0000256" key="1">
    <source>
        <dbReference type="ARBA" id="ARBA00022729"/>
    </source>
</evidence>
<keyword evidence="2" id="KW-0677">Repeat</keyword>
<dbReference type="RefSeq" id="WP_145062405.1">
    <property type="nucleotide sequence ID" value="NZ_CP036263.1"/>
</dbReference>
<dbReference type="Gene3D" id="2.130.10.130">
    <property type="entry name" value="Integrin alpha, N-terminal"/>
    <property type="match status" value="4"/>
</dbReference>
<dbReference type="PANTHER" id="PTHR44103">
    <property type="entry name" value="PROPROTEIN CONVERTASE P"/>
    <property type="match status" value="1"/>
</dbReference>
<feature type="compositionally biased region" description="Acidic residues" evidence="4">
    <location>
        <begin position="2827"/>
        <end position="2836"/>
    </location>
</feature>
<dbReference type="SUPFAM" id="SSF141072">
    <property type="entry name" value="CalX-like"/>
    <property type="match status" value="3"/>
</dbReference>
<dbReference type="InterPro" id="IPR003644">
    <property type="entry name" value="Calx_beta"/>
</dbReference>
<gene>
    <name evidence="7" type="ORF">HG15A2_40600</name>
</gene>
<keyword evidence="3" id="KW-0106">Calcium</keyword>
<dbReference type="Proteomes" id="UP000319852">
    <property type="component" value="Chromosome"/>
</dbReference>
<dbReference type="EMBL" id="CP036263">
    <property type="protein sequence ID" value="QDT00720.1"/>
    <property type="molecule type" value="Genomic_DNA"/>
</dbReference>
<dbReference type="InterPro" id="IPR028994">
    <property type="entry name" value="Integrin_alpha_N"/>
</dbReference>
<keyword evidence="8" id="KW-1185">Reference proteome</keyword>
<dbReference type="GO" id="GO:0016020">
    <property type="term" value="C:membrane"/>
    <property type="evidence" value="ECO:0007669"/>
    <property type="project" value="InterPro"/>
</dbReference>
<feature type="region of interest" description="Disordered" evidence="4">
    <location>
        <begin position="552"/>
        <end position="574"/>
    </location>
</feature>
<feature type="domain" description="GEVED" evidence="6">
    <location>
        <begin position="1721"/>
        <end position="1795"/>
    </location>
</feature>
<evidence type="ECO:0000259" key="5">
    <source>
        <dbReference type="Pfam" id="PF03160"/>
    </source>
</evidence>
<feature type="domain" description="GEVED" evidence="6">
    <location>
        <begin position="602"/>
        <end position="676"/>
    </location>
</feature>
<reference evidence="7 8" key="1">
    <citation type="submission" date="2019-02" db="EMBL/GenBank/DDBJ databases">
        <title>Deep-cultivation of Planctomycetes and their phenomic and genomic characterization uncovers novel biology.</title>
        <authorList>
            <person name="Wiegand S."/>
            <person name="Jogler M."/>
            <person name="Boedeker C."/>
            <person name="Pinto D."/>
            <person name="Vollmers J."/>
            <person name="Rivas-Marin E."/>
            <person name="Kohn T."/>
            <person name="Peeters S.H."/>
            <person name="Heuer A."/>
            <person name="Rast P."/>
            <person name="Oberbeckmann S."/>
            <person name="Bunk B."/>
            <person name="Jeske O."/>
            <person name="Meyerdierks A."/>
            <person name="Storesund J.E."/>
            <person name="Kallscheuer N."/>
            <person name="Luecker S."/>
            <person name="Lage O.M."/>
            <person name="Pohl T."/>
            <person name="Merkel B.J."/>
            <person name="Hornburger P."/>
            <person name="Mueller R.-W."/>
            <person name="Bruemmer F."/>
            <person name="Labrenz M."/>
            <person name="Spormann A.M."/>
            <person name="Op den Camp H."/>
            <person name="Overmann J."/>
            <person name="Amann R."/>
            <person name="Jetten M.S.M."/>
            <person name="Mascher T."/>
            <person name="Medema M.H."/>
            <person name="Devos D.P."/>
            <person name="Kaster A.-K."/>
            <person name="Ovreas L."/>
            <person name="Rohde M."/>
            <person name="Galperin M.Y."/>
            <person name="Jogler C."/>
        </authorList>
    </citation>
    <scope>NUCLEOTIDE SEQUENCE [LARGE SCALE GENOMIC DNA]</scope>
    <source>
        <strain evidence="7 8">HG15A2</strain>
    </source>
</reference>
<protein>
    <submittedName>
        <fullName evidence="7">FG-GAP repeat protein</fullName>
    </submittedName>
</protein>
<feature type="region of interest" description="Disordered" evidence="4">
    <location>
        <begin position="2986"/>
        <end position="3018"/>
    </location>
</feature>
<dbReference type="PROSITE" id="PS00018">
    <property type="entry name" value="EF_HAND_1"/>
    <property type="match status" value="1"/>
</dbReference>
<feature type="domain" description="GEVED" evidence="6">
    <location>
        <begin position="97"/>
        <end position="170"/>
    </location>
</feature>
<dbReference type="InterPro" id="IPR038081">
    <property type="entry name" value="CalX-like_sf"/>
</dbReference>
<feature type="domain" description="GEVED" evidence="6">
    <location>
        <begin position="1086"/>
        <end position="1159"/>
    </location>
</feature>
<evidence type="ECO:0000259" key="6">
    <source>
        <dbReference type="Pfam" id="PF20009"/>
    </source>
</evidence>
<accession>A0A517N0Q8</accession>
<evidence type="ECO:0000256" key="4">
    <source>
        <dbReference type="SAM" id="MobiDB-lite"/>
    </source>
</evidence>
<feature type="domain" description="GEVED" evidence="6">
    <location>
        <begin position="2346"/>
        <end position="2419"/>
    </location>
</feature>
<name>A0A517N0Q8_9BACT</name>
<feature type="region of interest" description="Disordered" evidence="4">
    <location>
        <begin position="41"/>
        <end position="70"/>
    </location>
</feature>
<evidence type="ECO:0000313" key="8">
    <source>
        <dbReference type="Proteomes" id="UP000319852"/>
    </source>
</evidence>
<dbReference type="SUPFAM" id="SSF69318">
    <property type="entry name" value="Integrin alpha N-terminal domain"/>
    <property type="match status" value="6"/>
</dbReference>
<proteinExistence type="predicted"/>
<dbReference type="Pfam" id="PF03160">
    <property type="entry name" value="Calx-beta"/>
    <property type="match status" value="3"/>
</dbReference>